<dbReference type="AlphaFoldDB" id="A0A176TEH8"/>
<evidence type="ECO:0000313" key="2">
    <source>
        <dbReference type="Proteomes" id="UP000076923"/>
    </source>
</evidence>
<evidence type="ECO:0008006" key="3">
    <source>
        <dbReference type="Google" id="ProtNLM"/>
    </source>
</evidence>
<organism evidence="1 2">
    <name type="scientific">Polaribacter atrinae</name>
    <dbReference type="NCBI Taxonomy" id="1333662"/>
    <lineage>
        <taxon>Bacteria</taxon>
        <taxon>Pseudomonadati</taxon>
        <taxon>Bacteroidota</taxon>
        <taxon>Flavobacteriia</taxon>
        <taxon>Flavobacteriales</taxon>
        <taxon>Flavobacteriaceae</taxon>
    </lineage>
</organism>
<dbReference type="OrthoDB" id="1114455at2"/>
<protein>
    <recommendedName>
        <fullName evidence="3">Type IX secretion system membrane protein PorP/SprF</fullName>
    </recommendedName>
</protein>
<dbReference type="STRING" id="1333662.LPB303_05775"/>
<proteinExistence type="predicted"/>
<dbReference type="RefSeq" id="WP_068448754.1">
    <property type="nucleotide sequence ID" value="NZ_CANKUV010000001.1"/>
</dbReference>
<dbReference type="Proteomes" id="UP000076923">
    <property type="component" value="Unassembled WGS sequence"/>
</dbReference>
<dbReference type="NCBIfam" id="TIGR03519">
    <property type="entry name" value="T9SS_PorP_fam"/>
    <property type="match status" value="1"/>
</dbReference>
<dbReference type="Pfam" id="PF11751">
    <property type="entry name" value="PorP_SprF"/>
    <property type="match status" value="1"/>
</dbReference>
<dbReference type="InterPro" id="IPR019861">
    <property type="entry name" value="PorP/SprF_Bacteroidetes"/>
</dbReference>
<accession>A0A176TEH8</accession>
<reference evidence="1 2" key="1">
    <citation type="submission" date="2016-02" db="EMBL/GenBank/DDBJ databases">
        <title>Draft genome sequence of Polaribacter atrinae KACC17473.</title>
        <authorList>
            <person name="Shin S.-K."/>
            <person name="Yi H."/>
        </authorList>
    </citation>
    <scope>NUCLEOTIDE SEQUENCE [LARGE SCALE GENOMIC DNA]</scope>
    <source>
        <strain evidence="1 2">KACC 17473</strain>
    </source>
</reference>
<name>A0A176TEH8_9FLAO</name>
<gene>
    <name evidence="1" type="ORF">LPB303_05775</name>
</gene>
<keyword evidence="2" id="KW-1185">Reference proteome</keyword>
<sequence length="318" mass="36188">MIYKNPLKILRIEHRPHFICVLIILFISTLNYAQQTPHYTQYMYNMQIINPAFVGSRADLSISLLARQQWAGIEGAPETKTFSINGRTAAGLGFGVTVVNDKLGLANSNNINLDASYTLPLSRYERLSFGLKGGITFFNNNYSGGVTPDNEIYASTDGSYPNIGFGGLYYTEEFFIGLSIPNILKSSQFKTLENLDENFGISNHNFFLASGYIYEMSEELKFKPSTIIKYTPSLPISVDLNANFIYKEKVEAGLSYRYKESFSALFALVINKKYRIGYSYDNRLANYGNNLSSHEVIISFDLDLKRNTRWLFHNRCYF</sequence>
<dbReference type="EMBL" id="LVWE01000010">
    <property type="protein sequence ID" value="OAD45795.1"/>
    <property type="molecule type" value="Genomic_DNA"/>
</dbReference>
<evidence type="ECO:0000313" key="1">
    <source>
        <dbReference type="EMBL" id="OAD45795.1"/>
    </source>
</evidence>
<comment type="caution">
    <text evidence="1">The sequence shown here is derived from an EMBL/GenBank/DDBJ whole genome shotgun (WGS) entry which is preliminary data.</text>
</comment>